<keyword evidence="2" id="KW-0812">Transmembrane</keyword>
<reference evidence="3" key="1">
    <citation type="journal article" date="2020" name="J. ISSAAS">
        <title>Lactobacilli and other gastrointestinal microbiota of Peromyscus leucopus, reservoir host for agents of Lyme disease and other zoonoses in North America.</title>
        <authorList>
            <person name="Milovic A."/>
            <person name="Bassam K."/>
            <person name="Shao H."/>
            <person name="Chatzistamou I."/>
            <person name="Tufts D.M."/>
            <person name="Diuk-Wasser M."/>
            <person name="Barbour A.G."/>
        </authorList>
    </citation>
    <scope>NUCLEOTIDE SEQUENCE</scope>
    <source>
        <strain evidence="3">LL90</strain>
    </source>
</reference>
<feature type="transmembrane region" description="Helical" evidence="2">
    <location>
        <begin position="446"/>
        <end position="467"/>
    </location>
</feature>
<keyword evidence="2" id="KW-0472">Membrane</keyword>
<organism evidence="3">
    <name type="scientific">uncultured Alphaproteobacteria bacterium</name>
    <dbReference type="NCBI Taxonomy" id="91750"/>
    <lineage>
        <taxon>Bacteria</taxon>
        <taxon>Pseudomonadati</taxon>
        <taxon>Pseudomonadota</taxon>
        <taxon>Alphaproteobacteria</taxon>
        <taxon>environmental samples</taxon>
    </lineage>
</organism>
<feature type="region of interest" description="Disordered" evidence="1">
    <location>
        <begin position="1124"/>
        <end position="1176"/>
    </location>
</feature>
<feature type="region of interest" description="Disordered" evidence="1">
    <location>
        <begin position="898"/>
        <end position="985"/>
    </location>
</feature>
<feature type="compositionally biased region" description="Polar residues" evidence="1">
    <location>
        <begin position="1419"/>
        <end position="1438"/>
    </location>
</feature>
<feature type="compositionally biased region" description="Low complexity" evidence="1">
    <location>
        <begin position="1470"/>
        <end position="1482"/>
    </location>
</feature>
<feature type="compositionally biased region" description="Polar residues" evidence="1">
    <location>
        <begin position="1143"/>
        <end position="1155"/>
    </location>
</feature>
<feature type="compositionally biased region" description="Polar residues" evidence="1">
    <location>
        <begin position="1163"/>
        <end position="1172"/>
    </location>
</feature>
<feature type="compositionally biased region" description="Acidic residues" evidence="1">
    <location>
        <begin position="951"/>
        <end position="971"/>
    </location>
</feature>
<protein>
    <submittedName>
        <fullName evidence="3">Uncharacterized protein</fullName>
    </submittedName>
</protein>
<accession>A0A6G8F2T8</accession>
<feature type="compositionally biased region" description="Basic and acidic residues" evidence="1">
    <location>
        <begin position="939"/>
        <end position="950"/>
    </location>
</feature>
<feature type="compositionally biased region" description="Basic and acidic residues" evidence="1">
    <location>
        <begin position="918"/>
        <end position="929"/>
    </location>
</feature>
<feature type="region of interest" description="Disordered" evidence="1">
    <location>
        <begin position="1470"/>
        <end position="1497"/>
    </location>
</feature>
<gene>
    <name evidence="3" type="ORF">PlAlph_4480</name>
</gene>
<evidence type="ECO:0000313" key="3">
    <source>
        <dbReference type="EMBL" id="QIM10556.1"/>
    </source>
</evidence>
<evidence type="ECO:0000256" key="2">
    <source>
        <dbReference type="SAM" id="Phobius"/>
    </source>
</evidence>
<evidence type="ECO:0000256" key="1">
    <source>
        <dbReference type="SAM" id="MobiDB-lite"/>
    </source>
</evidence>
<name>A0A6G8F2T8_9PROT</name>
<sequence>MAESDEKIEKLLSELPDNLDGVSFLSEKYSELAGYGIDGALSSRVSEALKRIRDFAEEKLNSFDAENITPEGAVFYQGCLDISFKTEKRTEKAQKRDAEVFAAIAPKLEEFDKENDIPDINENTDIAANSEAWEKVGESIHPFEEVTREDGGKSYRITKGFEGLGGFFAALDKESGNEISEMARLEAIQNLSVNAPSEDAEANRQAFIEEFNGVLDQTGFHLWQEYQRQAFAEEHPELLSGFDFEAAMQIEPQLDKPKEYVTALSEEEVKDADNRIRQGESLSLTEMAGMCKVRDLLNKPARAELMAVIERAAAAEKIEGSDLVALQYLLDEVERVPEYKSLANEETLSAARRHPRGFRGNLDVFRQFQQTLSQQTVEFERNSFSNKKVLKSSLAAVIAARSAAMAGKAERLSFKTKAKAVWGKIRAWDDKVTKKYPKLYPMAKGMAISAGIGATVGVAGLLAYSGAKLYKEVKKNYNKYKEEAAKAKAEGREFYKNYRSYFCAKENRKEAYQIGGAAVLSLVSAGFGVHAAMEHGISAVTGLSGQIAQHGFSGLSFGGGAMLDNIKDVVANPSWEKVGTLAKSAVVSVATNSRVIASTGTSLLTGMMVSREVAKEQRAAEEKLDALLKQYGVSELPTDKKLLKMRSSDPAAYALAVLKQNTIALNSEQLKTLNSITKTIDAKRKDKNMRRWGAIQGSALGLAFAGMFGAKPEDLQTNTPEIAQETLPQELNGIAAESHDYANLFGAENNDDLLVSNKINSFGNNRFGLNIFGDNGDMQADSAQIGTEEMSPRDAALANMESGIDVQNLSSEQQHDLDMLFKRYPRAASLILEGNDNPSVTDSPSNGVVSSAKLQAMYERGNIPADKLEDMVKFAGEHFDAKGNFVGPDAEALNAEAENWSRSHAHSQTHSENSSGDKTTELSDKENADKGNQNEQTEDERQGDKGKSAEDDVGADVPDDSGDSSSDEDNNKDENAAEPVVTTTEYELTGKDVHLTYHIEPSDNEDGYNLVQDGDAKYDREMFKQLSKDMEYKDGEYVAANGHIHHPDPQIAREQVKSLCTEITKKNYIAADIAARGNPTEAEQAFLNRHESYLQEYGVTKQTESLYSNFESKTLNTVADHQAAPEPVVENNTPDNTPHETRTTPVNDNSGQGSADSDETAKSNETPIVDQTVSHEIHQKGVNISYSIEDGANGSGFRLRYDGSVIPDQKMLKEMCDGITCKDGVYTAANGAISSRSLNIVNSKISMVCQQATVQNAIAENLRSSGAELSSAEQAFLKSHENMLARYGIEHTSQSAVQMDVHVTDAHAVTSHTTPESEGWWESPKVRSPFTVYNGLTENEGGTLTTQSGYSFKIDAKGDVVHQSVLSAEAQAKAEAEIFAALRSSYNLKQSELVFVNDYARDHNINLHAAANETLMAQNSAASTAHTSGQEDVQQPVIQKSGGGRTTTRDPWNNDDIYYRPEKASTGAAAATGVAAASRDVATPVGDGQLEDSRQEDTSAPIAHEQEIGAPHRIWQYKGIKGHYNFVSNGENMPTVNITHLNNIPEQLNLREHIRATHEWNGNATYEEYLGGAIRGTPNEVNAQFQTFCKNLEGSDVVYRDMQHQIAKGYQPTVVEQKWMQGFERDLRTMGLDYVDGKLTAVQSPQCLKAQWYGTSDNIKTSQILQCRSQQYNR</sequence>
<feature type="compositionally biased region" description="Polar residues" evidence="1">
    <location>
        <begin position="900"/>
        <end position="917"/>
    </location>
</feature>
<feature type="region of interest" description="Disordered" evidence="1">
    <location>
        <begin position="1419"/>
        <end position="1454"/>
    </location>
</feature>
<dbReference type="EMBL" id="MN990731">
    <property type="protein sequence ID" value="QIM10556.1"/>
    <property type="molecule type" value="Genomic_DNA"/>
</dbReference>
<keyword evidence="2" id="KW-1133">Transmembrane helix</keyword>
<proteinExistence type="predicted"/>